<reference evidence="2 3" key="1">
    <citation type="submission" date="2008-07" db="EMBL/GenBank/DDBJ databases">
        <authorList>
            <person name="El-Sayed N."/>
            <person name="Caler E."/>
            <person name="Inman J."/>
            <person name="Amedeo P."/>
            <person name="Hass B."/>
            <person name="Wortman J."/>
        </authorList>
    </citation>
    <scope>NUCLEOTIDE SEQUENCE [LARGE SCALE GENOMIC DNA]</scope>
    <source>
        <strain evidence="3">ATCC 50983 / TXsc</strain>
    </source>
</reference>
<dbReference type="GeneID" id="9060815"/>
<name>C5KTT5_PERM5</name>
<gene>
    <name evidence="2" type="ORF">Pmar_PMAR019079</name>
</gene>
<dbReference type="AlphaFoldDB" id="C5KTT5"/>
<evidence type="ECO:0000256" key="1">
    <source>
        <dbReference type="SAM" id="MobiDB-lite"/>
    </source>
</evidence>
<accession>C5KTT5</accession>
<dbReference type="InParanoid" id="C5KTT5"/>
<proteinExistence type="predicted"/>
<dbReference type="Proteomes" id="UP000007800">
    <property type="component" value="Unassembled WGS sequence"/>
</dbReference>
<dbReference type="RefSeq" id="XP_002780182.1">
    <property type="nucleotide sequence ID" value="XM_002780136.1"/>
</dbReference>
<sequence>MAINLVKDMDPKGYPSTNAHLVFCCRRHCEEGLFKLMRQAADCPIREGTLLFVGRSDKSFTSRVRDGKGRRSGLTVNEAKYGHLLGHNKTVAVTKALQQDSTASAGLRGSPSKYLPAAFKLRDDEWCKTSWEAVDRAHRGAGTYWADEDPGLYKKLREAPATVDGVFDTLKELSQAYSQDCPRTSSSRPAEASPTSESRKRRLEDSWY</sequence>
<evidence type="ECO:0000313" key="2">
    <source>
        <dbReference type="EMBL" id="EER11977.1"/>
    </source>
</evidence>
<feature type="region of interest" description="Disordered" evidence="1">
    <location>
        <begin position="177"/>
        <end position="208"/>
    </location>
</feature>
<evidence type="ECO:0000313" key="3">
    <source>
        <dbReference type="Proteomes" id="UP000007800"/>
    </source>
</evidence>
<feature type="compositionally biased region" description="Polar residues" evidence="1">
    <location>
        <begin position="177"/>
        <end position="196"/>
    </location>
</feature>
<keyword evidence="3" id="KW-1185">Reference proteome</keyword>
<dbReference type="OrthoDB" id="476882at2759"/>
<organism evidence="3">
    <name type="scientific">Perkinsus marinus (strain ATCC 50983 / TXsc)</name>
    <dbReference type="NCBI Taxonomy" id="423536"/>
    <lineage>
        <taxon>Eukaryota</taxon>
        <taxon>Sar</taxon>
        <taxon>Alveolata</taxon>
        <taxon>Perkinsozoa</taxon>
        <taxon>Perkinsea</taxon>
        <taxon>Perkinsida</taxon>
        <taxon>Perkinsidae</taxon>
        <taxon>Perkinsus</taxon>
    </lineage>
</organism>
<dbReference type="EMBL" id="GG676180">
    <property type="protein sequence ID" value="EER11977.1"/>
    <property type="molecule type" value="Genomic_DNA"/>
</dbReference>
<protein>
    <submittedName>
        <fullName evidence="2">Uncharacterized protein</fullName>
    </submittedName>
</protein>